<dbReference type="SUPFAM" id="SSF55957">
    <property type="entry name" value="Phosphoglucomutase, C-terminal domain"/>
    <property type="match status" value="1"/>
</dbReference>
<gene>
    <name evidence="12" type="ORF">FB4_3123</name>
</gene>
<comment type="cofactor">
    <cofactor evidence="1">
        <name>Mg(2+)</name>
        <dbReference type="ChEBI" id="CHEBI:18420"/>
    </cofactor>
</comment>
<dbReference type="InterPro" id="IPR005845">
    <property type="entry name" value="A-D-PHexomutase_a/b/a-II"/>
</dbReference>
<dbReference type="GO" id="GO:0016868">
    <property type="term" value="F:intramolecular phosphotransferase activity"/>
    <property type="evidence" value="ECO:0007669"/>
    <property type="project" value="InterPro"/>
</dbReference>
<dbReference type="PROSITE" id="PS00710">
    <property type="entry name" value="PGM_PMM"/>
    <property type="match status" value="1"/>
</dbReference>
<keyword evidence="4 7" id="KW-0479">Metal-binding</keyword>
<dbReference type="SUPFAM" id="SSF53738">
    <property type="entry name" value="Phosphoglucomutase, first 3 domains"/>
    <property type="match status" value="3"/>
</dbReference>
<dbReference type="Gene3D" id="3.30.310.50">
    <property type="entry name" value="Alpha-D-phosphohexomutase, C-terminal domain"/>
    <property type="match status" value="1"/>
</dbReference>
<evidence type="ECO:0000256" key="3">
    <source>
        <dbReference type="ARBA" id="ARBA00022553"/>
    </source>
</evidence>
<dbReference type="PANTHER" id="PTHR43771:SF2">
    <property type="entry name" value="PHOSPHOMANNOMUTASE_PHOSPHOGLUCOMUTASE"/>
    <property type="match status" value="1"/>
</dbReference>
<comment type="similarity">
    <text evidence="2 7">Belongs to the phosphohexose mutase family.</text>
</comment>
<protein>
    <submittedName>
        <fullName evidence="12">Phosphoglucomutase/phosphomannomutase alpha/beta/alpha domain I</fullName>
    </submittedName>
</protein>
<dbReference type="InterPro" id="IPR016055">
    <property type="entry name" value="A-D-PHexomutase_a/b/a-I/II/III"/>
</dbReference>
<dbReference type="OrthoDB" id="9806956at2"/>
<name>I8RK07_9FIRM</name>
<reference evidence="12 13" key="1">
    <citation type="journal article" date="2012" name="J. Bacteriol.">
        <title>Draft Genome Sequences for Two Metal-Reducing Pelosinus fermentans Strains Isolated from a Cr(VI)-Contaminated Site and for Type Strain R7.</title>
        <authorList>
            <person name="Brown S.D."/>
            <person name="Podar M."/>
            <person name="Klingeman D.M."/>
            <person name="Johnson C.M."/>
            <person name="Yang Z.K."/>
            <person name="Utturkar S.M."/>
            <person name="Land M.L."/>
            <person name="Mosher J.J."/>
            <person name="Hurt R.A.Jr."/>
            <person name="Phelps T.J."/>
            <person name="Palumbo A.V."/>
            <person name="Arkin A.P."/>
            <person name="Hazen T.C."/>
            <person name="Elias D.A."/>
        </authorList>
    </citation>
    <scope>NUCLEOTIDE SEQUENCE [LARGE SCALE GENOMIC DNA]</scope>
    <source>
        <strain evidence="12 13">B4</strain>
    </source>
</reference>
<dbReference type="Proteomes" id="UP000004324">
    <property type="component" value="Unassembled WGS sequence"/>
</dbReference>
<keyword evidence="6" id="KW-0413">Isomerase</keyword>
<keyword evidence="3" id="KW-0597">Phosphoprotein</keyword>
<evidence type="ECO:0000259" key="10">
    <source>
        <dbReference type="Pfam" id="PF02879"/>
    </source>
</evidence>
<feature type="domain" description="Alpha-D-phosphohexomutase alpha/beta/alpha" evidence="9">
    <location>
        <begin position="2"/>
        <end position="127"/>
    </location>
</feature>
<feature type="domain" description="Alpha-D-phosphohexomutase alpha/beta/alpha" evidence="11">
    <location>
        <begin position="246"/>
        <end position="350"/>
    </location>
</feature>
<evidence type="ECO:0000256" key="7">
    <source>
        <dbReference type="RuleBase" id="RU004326"/>
    </source>
</evidence>
<evidence type="ECO:0000256" key="4">
    <source>
        <dbReference type="ARBA" id="ARBA00022723"/>
    </source>
</evidence>
<dbReference type="InterPro" id="IPR036900">
    <property type="entry name" value="A-D-PHexomutase_C_sf"/>
</dbReference>
<evidence type="ECO:0000259" key="9">
    <source>
        <dbReference type="Pfam" id="PF02878"/>
    </source>
</evidence>
<dbReference type="CDD" id="cd03089">
    <property type="entry name" value="PMM_PGM"/>
    <property type="match status" value="1"/>
</dbReference>
<evidence type="ECO:0000259" key="8">
    <source>
        <dbReference type="Pfam" id="PF00408"/>
    </source>
</evidence>
<dbReference type="InterPro" id="IPR005841">
    <property type="entry name" value="Alpha-D-phosphohexomutase_SF"/>
</dbReference>
<dbReference type="InterPro" id="IPR005846">
    <property type="entry name" value="A-D-PHexomutase_a/b/a-III"/>
</dbReference>
<proteinExistence type="inferred from homology"/>
<comment type="caution">
    <text evidence="12">The sequence shown here is derived from an EMBL/GenBank/DDBJ whole genome shotgun (WGS) entry which is preliminary data.</text>
</comment>
<evidence type="ECO:0000256" key="5">
    <source>
        <dbReference type="ARBA" id="ARBA00022842"/>
    </source>
</evidence>
<dbReference type="PRINTS" id="PR00509">
    <property type="entry name" value="PGMPMM"/>
</dbReference>
<dbReference type="Pfam" id="PF02878">
    <property type="entry name" value="PGM_PMM_I"/>
    <property type="match status" value="1"/>
</dbReference>
<dbReference type="RefSeq" id="WP_007933795.1">
    <property type="nucleotide sequence ID" value="NZ_AKVJ01000024.1"/>
</dbReference>
<dbReference type="InterPro" id="IPR005843">
    <property type="entry name" value="A-D-PHexomutase_C"/>
</dbReference>
<dbReference type="PATRIC" id="fig|1149862.3.peg.2086"/>
<evidence type="ECO:0000259" key="11">
    <source>
        <dbReference type="Pfam" id="PF02880"/>
    </source>
</evidence>
<evidence type="ECO:0000256" key="6">
    <source>
        <dbReference type="ARBA" id="ARBA00023235"/>
    </source>
</evidence>
<evidence type="ECO:0000256" key="2">
    <source>
        <dbReference type="ARBA" id="ARBA00010231"/>
    </source>
</evidence>
<keyword evidence="5 7" id="KW-0460">Magnesium</keyword>
<sequence>MKIFHACDIRGIAGIELTEEIAYKIGLAVGVKLAGKKVVVGGDVRLSTPILKDILIKALVGSGCEVIDIGTVATPVFYYAQKVMQAMGGVMVTASHNPAPYNGFKLVFGDQPVTEEDILEIKQMVEEGVSVVGEGTMIALPIVDEYIASTALLAQKSKLRVVVDAGNGATSQIAPQLFKQLGYDVIELYCQPDGNFPNRSPNPALAENLQGLGEKVRESRANLGVAFDGDGDRVAFVDENGRAVDNDDIIVLIAQYYLEKQPGTIIYDAKCSMVAPEEIRKAGGRPVMARAGHTFSKAAFIQEKALFAGEISGHFFFRELGYDDGMFAGLKVCEFVAAHGSLAKLVDEIPNYILTPDIRITYKGTDKEAVLDAVAEKLAVYKPNRIDGVRIEFQDGWGMIRASVTEPLFTLRFESKSTKRLREIIDTLLCALPENIRVAVMNALPPQYVVTD</sequence>
<dbReference type="Pfam" id="PF02880">
    <property type="entry name" value="PGM_PMM_III"/>
    <property type="match status" value="1"/>
</dbReference>
<evidence type="ECO:0000313" key="13">
    <source>
        <dbReference type="Proteomes" id="UP000004324"/>
    </source>
</evidence>
<dbReference type="PANTHER" id="PTHR43771">
    <property type="entry name" value="PHOSPHOMANNOMUTASE"/>
    <property type="match status" value="1"/>
</dbReference>
<keyword evidence="13" id="KW-1185">Reference proteome</keyword>
<accession>I8RK07</accession>
<feature type="domain" description="Alpha-D-phosphohexomutase alpha/beta/alpha" evidence="10">
    <location>
        <begin position="154"/>
        <end position="241"/>
    </location>
</feature>
<evidence type="ECO:0000256" key="1">
    <source>
        <dbReference type="ARBA" id="ARBA00001946"/>
    </source>
</evidence>
<organism evidence="12 13">
    <name type="scientific">Pelosinus fermentans B4</name>
    <dbReference type="NCBI Taxonomy" id="1149862"/>
    <lineage>
        <taxon>Bacteria</taxon>
        <taxon>Bacillati</taxon>
        <taxon>Bacillota</taxon>
        <taxon>Negativicutes</taxon>
        <taxon>Selenomonadales</taxon>
        <taxon>Sporomusaceae</taxon>
        <taxon>Pelosinus</taxon>
    </lineage>
</organism>
<evidence type="ECO:0000313" key="12">
    <source>
        <dbReference type="EMBL" id="EIW18620.1"/>
    </source>
</evidence>
<dbReference type="GO" id="GO:0005975">
    <property type="term" value="P:carbohydrate metabolic process"/>
    <property type="evidence" value="ECO:0007669"/>
    <property type="project" value="InterPro"/>
</dbReference>
<dbReference type="Pfam" id="PF02879">
    <property type="entry name" value="PGM_PMM_II"/>
    <property type="match status" value="1"/>
</dbReference>
<dbReference type="EMBL" id="AKVJ01000024">
    <property type="protein sequence ID" value="EIW18620.1"/>
    <property type="molecule type" value="Genomic_DNA"/>
</dbReference>
<dbReference type="InterPro" id="IPR005844">
    <property type="entry name" value="A-D-PHexomutase_a/b/a-I"/>
</dbReference>
<feature type="domain" description="Alpha-D-phosphohexomutase C-terminal" evidence="8">
    <location>
        <begin position="366"/>
        <end position="426"/>
    </location>
</feature>
<dbReference type="Pfam" id="PF00408">
    <property type="entry name" value="PGM_PMM_IV"/>
    <property type="match status" value="1"/>
</dbReference>
<dbReference type="Gene3D" id="3.40.120.10">
    <property type="entry name" value="Alpha-D-Glucose-1,6-Bisphosphate, subunit A, domain 3"/>
    <property type="match status" value="3"/>
</dbReference>
<dbReference type="GO" id="GO:0000287">
    <property type="term" value="F:magnesium ion binding"/>
    <property type="evidence" value="ECO:0007669"/>
    <property type="project" value="InterPro"/>
</dbReference>
<dbReference type="AlphaFoldDB" id="I8RK07"/>
<dbReference type="InterPro" id="IPR016066">
    <property type="entry name" value="A-D-PHexomutase_CS"/>
</dbReference>